<evidence type="ECO:0000256" key="3">
    <source>
        <dbReference type="ARBA" id="ARBA00023014"/>
    </source>
</evidence>
<dbReference type="PANTHER" id="PTHR43742">
    <property type="entry name" value="TRIMETHYLAMINE-N-OXIDE REDUCTASE"/>
    <property type="match status" value="1"/>
</dbReference>
<dbReference type="GO" id="GO:0016491">
    <property type="term" value="F:oxidoreductase activity"/>
    <property type="evidence" value="ECO:0007669"/>
    <property type="project" value="InterPro"/>
</dbReference>
<sequence length="169" mass="18738">MKDGVIIRIETDNGEEPQIRACMRGRAYRQRVYSPERLKYPLRRVGERGEGQFERVSWDEALDVVAAETTRIREKYGNGEILLVSGTGNQGMLHGPGAVGRLLMGLGGFTRTWASPSYEGNLFASMATYGTISTGNSRKDLLNSRLIIMWGWDPANTVWDPGTGLTLAK</sequence>
<dbReference type="GO" id="GO:0030151">
    <property type="term" value="F:molybdenum ion binding"/>
    <property type="evidence" value="ECO:0007669"/>
    <property type="project" value="TreeGrafter"/>
</dbReference>
<keyword evidence="3" id="KW-0411">Iron-sulfur</keyword>
<gene>
    <name evidence="5" type="ORF">S01H1_64034</name>
</gene>
<dbReference type="InterPro" id="IPR050612">
    <property type="entry name" value="Prok_Mopterin_Oxidored"/>
</dbReference>
<feature type="domain" description="4Fe-4S Mo/W bis-MGD-type" evidence="4">
    <location>
        <begin position="1"/>
        <end position="36"/>
    </location>
</feature>
<evidence type="ECO:0000256" key="2">
    <source>
        <dbReference type="ARBA" id="ARBA00023004"/>
    </source>
</evidence>
<comment type="caution">
    <text evidence="5">The sequence shown here is derived from an EMBL/GenBank/DDBJ whole genome shotgun (WGS) entry which is preliminary data.</text>
</comment>
<reference evidence="5" key="1">
    <citation type="journal article" date="2014" name="Front. Microbiol.">
        <title>High frequency of phylogenetically diverse reductive dehalogenase-homologous genes in deep subseafloor sedimentary metagenomes.</title>
        <authorList>
            <person name="Kawai M."/>
            <person name="Futagami T."/>
            <person name="Toyoda A."/>
            <person name="Takaki Y."/>
            <person name="Nishi S."/>
            <person name="Hori S."/>
            <person name="Arai W."/>
            <person name="Tsubouchi T."/>
            <person name="Morono Y."/>
            <person name="Uchiyama I."/>
            <person name="Ito T."/>
            <person name="Fujiyama A."/>
            <person name="Inagaki F."/>
            <person name="Takami H."/>
        </authorList>
    </citation>
    <scope>NUCLEOTIDE SEQUENCE</scope>
    <source>
        <strain evidence="5">Expedition CK06-06</strain>
    </source>
</reference>
<dbReference type="Pfam" id="PF00384">
    <property type="entry name" value="Molybdopterin"/>
    <property type="match status" value="1"/>
</dbReference>
<evidence type="ECO:0000259" key="4">
    <source>
        <dbReference type="PROSITE" id="PS51669"/>
    </source>
</evidence>
<keyword evidence="2" id="KW-0408">Iron</keyword>
<protein>
    <recommendedName>
        <fullName evidence="4">4Fe-4S Mo/W bis-MGD-type domain-containing protein</fullName>
    </recommendedName>
</protein>
<dbReference type="PANTHER" id="PTHR43742:SF3">
    <property type="entry name" value="DIMETHYL SULFOXIDE REDUCTASE DMSA"/>
    <property type="match status" value="1"/>
</dbReference>
<name>X0XY57_9ZZZZ</name>
<dbReference type="PROSITE" id="PS51669">
    <property type="entry name" value="4FE4S_MOW_BIS_MGD"/>
    <property type="match status" value="1"/>
</dbReference>
<dbReference type="GO" id="GO:0030288">
    <property type="term" value="C:outer membrane-bounded periplasmic space"/>
    <property type="evidence" value="ECO:0007669"/>
    <property type="project" value="TreeGrafter"/>
</dbReference>
<dbReference type="AlphaFoldDB" id="X0XY57"/>
<evidence type="ECO:0000313" key="5">
    <source>
        <dbReference type="EMBL" id="GAG40127.1"/>
    </source>
</evidence>
<dbReference type="InterPro" id="IPR006656">
    <property type="entry name" value="Mopterin_OxRdtase"/>
</dbReference>
<dbReference type="GO" id="GO:0009061">
    <property type="term" value="P:anaerobic respiration"/>
    <property type="evidence" value="ECO:0007669"/>
    <property type="project" value="TreeGrafter"/>
</dbReference>
<dbReference type="Gene3D" id="3.40.50.12440">
    <property type="match status" value="2"/>
</dbReference>
<evidence type="ECO:0000256" key="1">
    <source>
        <dbReference type="ARBA" id="ARBA00022723"/>
    </source>
</evidence>
<keyword evidence="1" id="KW-0479">Metal-binding</keyword>
<dbReference type="EMBL" id="BARS01042184">
    <property type="protein sequence ID" value="GAG40127.1"/>
    <property type="molecule type" value="Genomic_DNA"/>
</dbReference>
<organism evidence="5">
    <name type="scientific">marine sediment metagenome</name>
    <dbReference type="NCBI Taxonomy" id="412755"/>
    <lineage>
        <taxon>unclassified sequences</taxon>
        <taxon>metagenomes</taxon>
        <taxon>ecological metagenomes</taxon>
    </lineage>
</organism>
<dbReference type="GO" id="GO:0009055">
    <property type="term" value="F:electron transfer activity"/>
    <property type="evidence" value="ECO:0007669"/>
    <property type="project" value="TreeGrafter"/>
</dbReference>
<dbReference type="GO" id="GO:0051536">
    <property type="term" value="F:iron-sulfur cluster binding"/>
    <property type="evidence" value="ECO:0007669"/>
    <property type="project" value="UniProtKB-KW"/>
</dbReference>
<dbReference type="SUPFAM" id="SSF53706">
    <property type="entry name" value="Formate dehydrogenase/DMSO reductase, domains 1-3"/>
    <property type="match status" value="1"/>
</dbReference>
<dbReference type="InterPro" id="IPR006963">
    <property type="entry name" value="Mopterin_OxRdtase_4Fe-4S_dom"/>
</dbReference>
<accession>X0XY57</accession>
<feature type="non-terminal residue" evidence="5">
    <location>
        <position position="169"/>
    </location>
</feature>
<proteinExistence type="predicted"/>